<accession>A0ABN1PSB4</accession>
<evidence type="ECO:0000256" key="1">
    <source>
        <dbReference type="SAM" id="MobiDB-lite"/>
    </source>
</evidence>
<keyword evidence="4" id="KW-1185">Reference proteome</keyword>
<dbReference type="PANTHER" id="PTHR12147">
    <property type="entry name" value="METALLOPEPTIDASE M28 FAMILY MEMBER"/>
    <property type="match status" value="1"/>
</dbReference>
<dbReference type="RefSeq" id="WP_343941158.1">
    <property type="nucleotide sequence ID" value="NZ_BAAAHP010000058.1"/>
</dbReference>
<evidence type="ECO:0000313" key="3">
    <source>
        <dbReference type="EMBL" id="GAA0932471.1"/>
    </source>
</evidence>
<dbReference type="PANTHER" id="PTHR12147:SF26">
    <property type="entry name" value="PEPTIDASE M28 DOMAIN-CONTAINING PROTEIN"/>
    <property type="match status" value="1"/>
</dbReference>
<comment type="caution">
    <text evidence="3">The sequence shown here is derived from an EMBL/GenBank/DDBJ whole genome shotgun (WGS) entry which is preliminary data.</text>
</comment>
<dbReference type="SUPFAM" id="SSF53187">
    <property type="entry name" value="Zn-dependent exopeptidases"/>
    <property type="match status" value="1"/>
</dbReference>
<gene>
    <name evidence="3" type="ORF">GCM10009559_21470</name>
</gene>
<dbReference type="InterPro" id="IPR045175">
    <property type="entry name" value="M28_fam"/>
</dbReference>
<feature type="compositionally biased region" description="Basic and acidic residues" evidence="1">
    <location>
        <begin position="1"/>
        <end position="13"/>
    </location>
</feature>
<feature type="domain" description="Peptidase M28" evidence="2">
    <location>
        <begin position="114"/>
        <end position="328"/>
    </location>
</feature>
<proteinExistence type="predicted"/>
<protein>
    <recommendedName>
        <fullName evidence="2">Peptidase M28 domain-containing protein</fullName>
    </recommendedName>
</protein>
<dbReference type="Proteomes" id="UP001499967">
    <property type="component" value="Unassembled WGS sequence"/>
</dbReference>
<dbReference type="EMBL" id="BAAAHP010000058">
    <property type="protein sequence ID" value="GAA0932471.1"/>
    <property type="molecule type" value="Genomic_DNA"/>
</dbReference>
<evidence type="ECO:0000313" key="4">
    <source>
        <dbReference type="Proteomes" id="UP001499967"/>
    </source>
</evidence>
<evidence type="ECO:0000259" key="2">
    <source>
        <dbReference type="Pfam" id="PF04389"/>
    </source>
</evidence>
<feature type="region of interest" description="Disordered" evidence="1">
    <location>
        <begin position="1"/>
        <end position="34"/>
    </location>
</feature>
<sequence>MSRNSDRRGEQTRPRLGLELVQGASAAPAPDPSEELRRRMMAGASSTGAWSHLAALQRIADENGGHRASPGPGYDASVEYVAAVLRAAGYAVSTPTYPLPKRRRPRSGDRTCRNVVAQTRSGDPGRVVMVGAHLDSVRKGPGVNDNGSGVGGLLEIATRLGSTPPIRNAVRFAFWGSEEDDLKGSTHYVKSLPRRDRKRILLYVNLDMIASPNAGYFVLGGEGKTAAKAGPPGSAQVACVLVEHLAAVGIVAKTITLDRESDYAPFIAAGVPTGGVMAGDRWKKTRRQASRWGGRAGERFDPNYHTRHDRLAHLDRVAMDRFTRAVAGAVARFAAGSPVEHAQKREQHAN</sequence>
<dbReference type="InterPro" id="IPR007484">
    <property type="entry name" value="Peptidase_M28"/>
</dbReference>
<name>A0ABN1PSB4_9PSEU</name>
<dbReference type="Pfam" id="PF04389">
    <property type="entry name" value="Peptidase_M28"/>
    <property type="match status" value="1"/>
</dbReference>
<reference evidence="3 4" key="1">
    <citation type="journal article" date="2019" name="Int. J. Syst. Evol. Microbiol.">
        <title>The Global Catalogue of Microorganisms (GCM) 10K type strain sequencing project: providing services to taxonomists for standard genome sequencing and annotation.</title>
        <authorList>
            <consortium name="The Broad Institute Genomics Platform"/>
            <consortium name="The Broad Institute Genome Sequencing Center for Infectious Disease"/>
            <person name="Wu L."/>
            <person name="Ma J."/>
        </authorList>
    </citation>
    <scope>NUCLEOTIDE SEQUENCE [LARGE SCALE GENOMIC DNA]</scope>
    <source>
        <strain evidence="3 4">JCM 11117</strain>
    </source>
</reference>
<dbReference type="Gene3D" id="3.40.630.10">
    <property type="entry name" value="Zn peptidases"/>
    <property type="match status" value="1"/>
</dbReference>
<organism evidence="3 4">
    <name type="scientific">Pseudonocardia zijingensis</name>
    <dbReference type="NCBI Taxonomy" id="153376"/>
    <lineage>
        <taxon>Bacteria</taxon>
        <taxon>Bacillati</taxon>
        <taxon>Actinomycetota</taxon>
        <taxon>Actinomycetes</taxon>
        <taxon>Pseudonocardiales</taxon>
        <taxon>Pseudonocardiaceae</taxon>
        <taxon>Pseudonocardia</taxon>
    </lineage>
</organism>